<dbReference type="AlphaFoldDB" id="A0A1E1XLF2"/>
<dbReference type="InterPro" id="IPR001680">
    <property type="entry name" value="WD40_rpt"/>
</dbReference>
<reference evidence="11" key="2">
    <citation type="journal article" date="2017" name="Front. Cell. Infect. Microbiol.">
        <title>Analysis of the Salivary Gland Transcriptome of Unfed and Partially Fed Amblyomma sculptum Ticks and Descriptive Proteome of the Saliva.</title>
        <authorList>
            <person name="Esteves E."/>
            <person name="Maruyama S.R."/>
            <person name="Kawahara R."/>
            <person name="Fujita A."/>
            <person name="Martins L.A."/>
            <person name="Righi A.A."/>
            <person name="Costa F.B."/>
            <person name="Palmisano G."/>
            <person name="Labruna M.B."/>
            <person name="Sa-Nunes A."/>
            <person name="Ribeiro J.M.C."/>
            <person name="Fogaca A.C."/>
        </authorList>
    </citation>
    <scope>NUCLEOTIDE SEQUENCE</scope>
</reference>
<evidence type="ECO:0000313" key="11">
    <source>
        <dbReference type="EMBL" id="JAU00183.1"/>
    </source>
</evidence>
<dbReference type="EMBL" id="GFAA01003252">
    <property type="protein sequence ID" value="JAU00183.1"/>
    <property type="molecule type" value="mRNA"/>
</dbReference>
<feature type="region of interest" description="Disordered" evidence="8">
    <location>
        <begin position="483"/>
        <end position="513"/>
    </location>
</feature>
<feature type="non-terminal residue" evidence="11">
    <location>
        <position position="1"/>
    </location>
</feature>
<evidence type="ECO:0000256" key="7">
    <source>
        <dbReference type="PROSITE-ProRule" id="PRU00221"/>
    </source>
</evidence>
<dbReference type="InterPro" id="IPR036322">
    <property type="entry name" value="WD40_repeat_dom_sf"/>
</dbReference>
<comment type="similarity">
    <text evidence="2">Belongs to the WD repeat EDC4 family.</text>
</comment>
<evidence type="ECO:0000259" key="9">
    <source>
        <dbReference type="Pfam" id="PF16529"/>
    </source>
</evidence>
<dbReference type="Gene3D" id="1.10.220.100">
    <property type="entry name" value="conserved c-terminal region of ge- 1"/>
    <property type="match status" value="1"/>
</dbReference>
<dbReference type="PROSITE" id="PS50082">
    <property type="entry name" value="WD_REPEATS_2"/>
    <property type="match status" value="1"/>
</dbReference>
<evidence type="ECO:0000256" key="3">
    <source>
        <dbReference type="ARBA" id="ARBA00022490"/>
    </source>
</evidence>
<proteinExistence type="evidence at transcript level"/>
<dbReference type="InterPro" id="IPR049404">
    <property type="entry name" value="EDC4_C"/>
</dbReference>
<comment type="subcellular location">
    <subcellularLocation>
        <location evidence="1">Cytoplasm</location>
        <location evidence="1">P-body</location>
    </subcellularLocation>
</comment>
<keyword evidence="4 7" id="KW-0853">WD repeat</keyword>
<feature type="domain" description="Enhancer of mRNA-decapping protein 4 C-terminal" evidence="10">
    <location>
        <begin position="975"/>
        <end position="1093"/>
    </location>
</feature>
<sequence>QQNICLMDSEEDVSVDVCGQEVQVVVSRMHGNANSSNRVKIKNVVDYSWELKYNYGKHICLHMSGVYLAYALRAANSSAGVVRVLNLRTGQRLLVKGFRGLVQDMAFAWLSTTVMLAVVDVYGTLCVYSIDDDTSSTLLFKVERPADEAPSEYRRVVWCPYVPDDGSRGGNSAEDDNSKCLVATNLEEAEVWNVGRVVAEYGMRTLTVPEVRTGLQRIIEHTRPIIDAAFAPDGTALATAGADGQVRFFQVYMQDPDATPRCLHQWCPHNEKPVTCLFFLDNMKACNPETQFWKYALTGADHNTELKLWSCETWACLQTIRFIVSPGDRDLLPAFKVEIDPTACYIVLSDVHRKVVYVGQLQLDQKKAELVSLALFPVILPVLNFAVVEAVRCRFKPSTDTEHVDRLDAESSEGGSADEERMSAKLQEGTMVRLYWMTTKSIQACHIIYPLTAGSALSSAVSLGTLSQNSTVSGCTDHLSDISADADDDEKAGQNKYDADYPSQKGRLHGADGSSGFAEEVLLKPSDFVSPSNSSTSLNPCTAAAFTNTAGNTTDEEEEDDDELDPTLEYDSAADEPHPVETEAAAHEPAILTPPACEGQEARDAGWPWPPEKTEGFHMAPATATVFDEEVDVDPLQQDQNSARALSKLELLISQHLEETDALRQTVDTLSSHLSEDHAQLQLLQEWQCHDKELVSSLLIECRATRAFFARLEGAIAELIDIQKVGAEKQATMVAQSLAAMLGTNLEKFITTELKNTVVPTVVKVIDSTRCEISGRLETTEAIIRESTIKAVKSKVMFDAVAQATGTAVQSQVEATCRDIMENVLMPSLDRLCQNLFAQLNEVFQRGTCEFLHQAQEHIDKHNEEQAAEAMKNVQSTVDRSLQTFLRDHQAALVPPDFRAPFEEAVNNALQGLKTGLVQALAGQQEKLVNTLKKEIHGVLKESVAAAAAEGAASRSKMATPISFAEPVIVLQQITLLMRQGQYNMAFQQALSVADLATVVATCEMVSPKSIFGQHPCPLQQPVLLSLIQQLCADLSSSSEIKLKYLDEAVLSLDKENVITKEHMNVILSQLCQKLNKFIMGTASLDLGRMARRLLMVTQSLLNS</sequence>
<dbReference type="PANTHER" id="PTHR15598:SF5">
    <property type="entry name" value="ENHANCER OF MRNA-DECAPPING PROTEIN 4"/>
    <property type="match status" value="1"/>
</dbReference>
<dbReference type="GO" id="GO:0000932">
    <property type="term" value="C:P-body"/>
    <property type="evidence" value="ECO:0007669"/>
    <property type="project" value="UniProtKB-SubCell"/>
</dbReference>
<dbReference type="InterPro" id="IPR015943">
    <property type="entry name" value="WD40/YVTN_repeat-like_dom_sf"/>
</dbReference>
<dbReference type="FunFam" id="1.10.220.100:FF:000001">
    <property type="entry name" value="Enhancer of mRNA-decapping protein 4"/>
    <property type="match status" value="1"/>
</dbReference>
<dbReference type="SUPFAM" id="SSF50978">
    <property type="entry name" value="WD40 repeat-like"/>
    <property type="match status" value="1"/>
</dbReference>
<evidence type="ECO:0000256" key="5">
    <source>
        <dbReference type="ARBA" id="ARBA00022737"/>
    </source>
</evidence>
<protein>
    <submittedName>
        <fullName evidence="11">Putative enhancer of mrna-decapping protein 4</fullName>
    </submittedName>
</protein>
<dbReference type="Gene3D" id="6.10.140.270">
    <property type="match status" value="1"/>
</dbReference>
<evidence type="ECO:0000256" key="8">
    <source>
        <dbReference type="SAM" id="MobiDB-lite"/>
    </source>
</evidence>
<dbReference type="InterPro" id="IPR044938">
    <property type="entry name" value="EDC4_C_sf"/>
</dbReference>
<feature type="region of interest" description="Disordered" evidence="8">
    <location>
        <begin position="547"/>
        <end position="578"/>
    </location>
</feature>
<feature type="repeat" description="WD" evidence="7">
    <location>
        <begin position="218"/>
        <end position="251"/>
    </location>
</feature>
<dbReference type="GO" id="GO:0031087">
    <property type="term" value="P:deadenylation-independent decapping of nuclear-transcribed mRNA"/>
    <property type="evidence" value="ECO:0007669"/>
    <property type="project" value="InterPro"/>
</dbReference>
<evidence type="ECO:0000259" key="10">
    <source>
        <dbReference type="Pfam" id="PF21289"/>
    </source>
</evidence>
<dbReference type="Pfam" id="PF21289">
    <property type="entry name" value="EDC4_C"/>
    <property type="match status" value="1"/>
</dbReference>
<keyword evidence="6" id="KW-0175">Coiled coil</keyword>
<dbReference type="PANTHER" id="PTHR15598">
    <property type="entry name" value="ENHANCER OF MRNA-DECAPPING PROTEIN 4"/>
    <property type="match status" value="1"/>
</dbReference>
<dbReference type="SMART" id="SM00320">
    <property type="entry name" value="WD40"/>
    <property type="match status" value="2"/>
</dbReference>
<accession>A0A1E1XLF2</accession>
<keyword evidence="5" id="KW-0677">Repeat</keyword>
<reference evidence="11" key="1">
    <citation type="submission" date="2016-09" db="EMBL/GenBank/DDBJ databases">
        <authorList>
            <person name="Capua I."/>
            <person name="De Benedictis P."/>
            <person name="Joannis T."/>
            <person name="Lombin L.H."/>
            <person name="Cattoli G."/>
        </authorList>
    </citation>
    <scope>NUCLEOTIDE SEQUENCE</scope>
</reference>
<dbReference type="InterPro" id="IPR045152">
    <property type="entry name" value="EDC4-like"/>
</dbReference>
<dbReference type="Gene3D" id="2.130.10.10">
    <property type="entry name" value="YVTN repeat-like/Quinoprotein amine dehydrogenase"/>
    <property type="match status" value="1"/>
</dbReference>
<keyword evidence="3" id="KW-0963">Cytoplasm</keyword>
<evidence type="ECO:0000256" key="1">
    <source>
        <dbReference type="ARBA" id="ARBA00004201"/>
    </source>
</evidence>
<name>A0A1E1XLF2_AMBSC</name>
<feature type="compositionally biased region" description="Acidic residues" evidence="8">
    <location>
        <begin position="554"/>
        <end position="574"/>
    </location>
</feature>
<feature type="domain" description="Enhancer of mRNA-decapping protein 4 WD40 repeat region" evidence="9">
    <location>
        <begin position="36"/>
        <end position="365"/>
    </location>
</feature>
<dbReference type="Pfam" id="PF16529">
    <property type="entry name" value="Ge1_WD40"/>
    <property type="match status" value="1"/>
</dbReference>
<evidence type="ECO:0000256" key="2">
    <source>
        <dbReference type="ARBA" id="ARBA00009639"/>
    </source>
</evidence>
<evidence type="ECO:0000256" key="4">
    <source>
        <dbReference type="ARBA" id="ARBA00022574"/>
    </source>
</evidence>
<organism evidence="11">
    <name type="scientific">Amblyomma sculptum</name>
    <name type="common">Tick</name>
    <dbReference type="NCBI Taxonomy" id="1581419"/>
    <lineage>
        <taxon>Eukaryota</taxon>
        <taxon>Metazoa</taxon>
        <taxon>Ecdysozoa</taxon>
        <taxon>Arthropoda</taxon>
        <taxon>Chelicerata</taxon>
        <taxon>Arachnida</taxon>
        <taxon>Acari</taxon>
        <taxon>Parasitiformes</taxon>
        <taxon>Ixodida</taxon>
        <taxon>Ixodoidea</taxon>
        <taxon>Ixodidae</taxon>
        <taxon>Amblyomminae</taxon>
        <taxon>Amblyomma</taxon>
    </lineage>
</organism>
<feature type="region of interest" description="Disordered" evidence="8">
    <location>
        <begin position="404"/>
        <end position="423"/>
    </location>
</feature>
<evidence type="ECO:0000256" key="6">
    <source>
        <dbReference type="ARBA" id="ARBA00023054"/>
    </source>
</evidence>
<dbReference type="InterPro" id="IPR032401">
    <property type="entry name" value="EDC4_WD40"/>
</dbReference>